<keyword evidence="2" id="KW-1185">Reference proteome</keyword>
<dbReference type="Proteomes" id="UP000505355">
    <property type="component" value="Chromosome"/>
</dbReference>
<evidence type="ECO:0000313" key="1">
    <source>
        <dbReference type="EMBL" id="QKJ32742.1"/>
    </source>
</evidence>
<reference evidence="1 2" key="1">
    <citation type="submission" date="2020-05" db="EMBL/GenBank/DDBJ databases">
        <title>Mucilaginibacter mali sp. nov.</title>
        <authorList>
            <person name="Kim H.S."/>
            <person name="Lee K.C."/>
            <person name="Suh M.K."/>
            <person name="Kim J.-S."/>
            <person name="Han K.-I."/>
            <person name="Eom M.K."/>
            <person name="Shin Y.K."/>
            <person name="Lee J.-S."/>
        </authorList>
    </citation>
    <scope>NUCLEOTIDE SEQUENCE [LARGE SCALE GENOMIC DNA]</scope>
    <source>
        <strain evidence="1 2">G2-14</strain>
    </source>
</reference>
<accession>A0A7D4UMA1</accession>
<name>A0A7D4UMA1_9SPHI</name>
<organism evidence="1 2">
    <name type="scientific">Mucilaginibacter mali</name>
    <dbReference type="NCBI Taxonomy" id="2740462"/>
    <lineage>
        <taxon>Bacteria</taxon>
        <taxon>Pseudomonadati</taxon>
        <taxon>Bacteroidota</taxon>
        <taxon>Sphingobacteriia</taxon>
        <taxon>Sphingobacteriales</taxon>
        <taxon>Sphingobacteriaceae</taxon>
        <taxon>Mucilaginibacter</taxon>
    </lineage>
</organism>
<proteinExistence type="predicted"/>
<evidence type="ECO:0000313" key="2">
    <source>
        <dbReference type="Proteomes" id="UP000505355"/>
    </source>
</evidence>
<dbReference type="KEGG" id="mmab:HQ865_24260"/>
<sequence>MQPLYFNVGSGMPVMILPDVKTHLDGHPVLTYTYNIFKNGKHGKAGPIKQDMQLTKSSNPDYMGYITFEEPGKLFSYTADGQQDLNSGEVQEIIETITHYRENPSLWEI</sequence>
<protein>
    <submittedName>
        <fullName evidence="1">Uncharacterized protein</fullName>
    </submittedName>
</protein>
<dbReference type="RefSeq" id="WP_173417388.1">
    <property type="nucleotide sequence ID" value="NZ_CP054139.1"/>
</dbReference>
<dbReference type="EMBL" id="CP054139">
    <property type="protein sequence ID" value="QKJ32742.1"/>
    <property type="molecule type" value="Genomic_DNA"/>
</dbReference>
<gene>
    <name evidence="1" type="ORF">HQ865_24260</name>
</gene>
<dbReference type="AlphaFoldDB" id="A0A7D4UMA1"/>